<dbReference type="eggNOG" id="ENOG502SSR5">
    <property type="taxonomic scope" value="Eukaryota"/>
</dbReference>
<evidence type="ECO:0000313" key="2">
    <source>
        <dbReference type="EMBL" id="EME88523.1"/>
    </source>
</evidence>
<evidence type="ECO:0000256" key="1">
    <source>
        <dbReference type="SAM" id="MobiDB-lite"/>
    </source>
</evidence>
<keyword evidence="3" id="KW-1185">Reference proteome</keyword>
<dbReference type="Proteomes" id="UP000016932">
    <property type="component" value="Unassembled WGS sequence"/>
</dbReference>
<dbReference type="HOGENOM" id="CLU_434837_0_0_1"/>
<feature type="region of interest" description="Disordered" evidence="1">
    <location>
        <begin position="598"/>
        <end position="629"/>
    </location>
</feature>
<proteinExistence type="predicted"/>
<organism evidence="2 3">
    <name type="scientific">Pseudocercospora fijiensis (strain CIRAD86)</name>
    <name type="common">Black leaf streak disease fungus</name>
    <name type="synonym">Mycosphaerella fijiensis</name>
    <dbReference type="NCBI Taxonomy" id="383855"/>
    <lineage>
        <taxon>Eukaryota</taxon>
        <taxon>Fungi</taxon>
        <taxon>Dikarya</taxon>
        <taxon>Ascomycota</taxon>
        <taxon>Pezizomycotina</taxon>
        <taxon>Dothideomycetes</taxon>
        <taxon>Dothideomycetidae</taxon>
        <taxon>Mycosphaerellales</taxon>
        <taxon>Mycosphaerellaceae</taxon>
        <taxon>Pseudocercospora</taxon>
    </lineage>
</organism>
<protein>
    <recommendedName>
        <fullName evidence="4">F-box domain-containing protein</fullName>
    </recommendedName>
</protein>
<dbReference type="VEuPathDB" id="FungiDB:MYCFIDRAFT_170130"/>
<gene>
    <name evidence="2" type="ORF">MYCFIDRAFT_170130</name>
</gene>
<accession>N1QBJ1</accession>
<dbReference type="GeneID" id="19332447"/>
<dbReference type="RefSeq" id="XP_007921528.1">
    <property type="nucleotide sequence ID" value="XM_007923337.1"/>
</dbReference>
<sequence length="629" mass="70341">MLTLLAGMGAAAYKLFHTTELLEAILLKTNTRALLTTHQRVCKQWRDVIQGSINLKKALFLETGQASIAYPGPSGIESAIIHGLYVSTTGLYSTADERRLARIPKNLESCPVQFNPFLSPKSNETIPLPKRFLRAPMFLCHLNPQLLLAHESASCRRMYITQPPVKLQIFDVVCSVCAMKPRHLRPFPEPRSFRKVRTFGELIDAVKEKLEGKERLKIVKCLRIMVGVGPEEVKDWVEEYGSKLLECDSRDWRNALASDYLSLHRWKRDYSTATSSCHCANSLPTFLERVVHVKAWHVQETPTSDPKSLLNSSTAPHCLTPLVFRSHNWYTSCCSPTAEMAAARVFAIPELVEAILLRLPTKDLLLSKRISRICRDAHESKSIKKALFLVPGTALNTSDEASFPQPGYSASIKYVKSWWSSSSYEVPLPEAAKHGVSFNPLLVAYFTGQTLTIQSDRMKASNTAELRVLCHGDDASFRRMFITQPPLRMMTVHANYRYAHGNFSVRMIGGMTYGELLDEMEMFLKEGQKNGQNEEHLFKWGVGVRSEPKGQDLEDASEALTFNVTGDGATRRISVFRSVISPSTSILQHDANISPQAYTHTLSPNKVGTYSDRGGPSRPGRVVPSSANP</sequence>
<feature type="compositionally biased region" description="Polar residues" evidence="1">
    <location>
        <begin position="598"/>
        <end position="608"/>
    </location>
</feature>
<dbReference type="KEGG" id="pfj:MYCFIDRAFT_170130"/>
<evidence type="ECO:0000313" key="3">
    <source>
        <dbReference type="Proteomes" id="UP000016932"/>
    </source>
</evidence>
<dbReference type="EMBL" id="KB446555">
    <property type="protein sequence ID" value="EME88523.1"/>
    <property type="molecule type" value="Genomic_DNA"/>
</dbReference>
<dbReference type="OrthoDB" id="3635859at2759"/>
<evidence type="ECO:0008006" key="4">
    <source>
        <dbReference type="Google" id="ProtNLM"/>
    </source>
</evidence>
<reference evidence="2 3" key="1">
    <citation type="journal article" date="2012" name="PLoS Pathog.">
        <title>Diverse lifestyles and strategies of plant pathogenesis encoded in the genomes of eighteen Dothideomycetes fungi.</title>
        <authorList>
            <person name="Ohm R.A."/>
            <person name="Feau N."/>
            <person name="Henrissat B."/>
            <person name="Schoch C.L."/>
            <person name="Horwitz B.A."/>
            <person name="Barry K.W."/>
            <person name="Condon B.J."/>
            <person name="Copeland A.C."/>
            <person name="Dhillon B."/>
            <person name="Glaser F."/>
            <person name="Hesse C.N."/>
            <person name="Kosti I."/>
            <person name="LaButti K."/>
            <person name="Lindquist E.A."/>
            <person name="Lucas S."/>
            <person name="Salamov A.A."/>
            <person name="Bradshaw R.E."/>
            <person name="Ciuffetti L."/>
            <person name="Hamelin R.C."/>
            <person name="Kema G.H.J."/>
            <person name="Lawrence C."/>
            <person name="Scott J.A."/>
            <person name="Spatafora J.W."/>
            <person name="Turgeon B.G."/>
            <person name="de Wit P.J.G.M."/>
            <person name="Zhong S."/>
            <person name="Goodwin S.B."/>
            <person name="Grigoriev I.V."/>
        </authorList>
    </citation>
    <scope>NUCLEOTIDE SEQUENCE [LARGE SCALE GENOMIC DNA]</scope>
    <source>
        <strain evidence="2 3">CIRAD86</strain>
    </source>
</reference>
<dbReference type="AlphaFoldDB" id="N1QBJ1"/>
<name>N1QBJ1_PSEFD</name>